<reference evidence="15" key="1">
    <citation type="journal article" date="2023" name="Mol. Biol. Evol.">
        <title>Third-Generation Sequencing Reveals the Adaptive Role of the Epigenome in Three Deep-Sea Polychaetes.</title>
        <authorList>
            <person name="Perez M."/>
            <person name="Aroh O."/>
            <person name="Sun Y."/>
            <person name="Lan Y."/>
            <person name="Juniper S.K."/>
            <person name="Young C.R."/>
            <person name="Angers B."/>
            <person name="Qian P.Y."/>
        </authorList>
    </citation>
    <scope>NUCLEOTIDE SEQUENCE</scope>
    <source>
        <strain evidence="15">P08H-3</strain>
    </source>
</reference>
<dbReference type="InterPro" id="IPR001128">
    <property type="entry name" value="Cyt_P450"/>
</dbReference>
<sequence length="399" mass="45697">MTNAGAQRDMGKRWVRRRHITMCAFKSFFRDCPDDIRDICDQELTSLVRVLRQSSPGGHEPTKDITYFVARSMWRLIYGRGRLPDASTCERLRILSTKMDDYTKNSGPFSALDRFPMLKRFVAGSMTRYQDAVQFMNRFCDDCEVERRAHTGADQSHDLMTYMMRGARTLTTEDERSLGLNEDLLFSGVGDLIRAGTESPSLLLLWVCLMLAKYEDVQRKMYEELEYLRDSEADIPTICEASADRMPYSHAVVYETIRYCSIVPFLKRRCLSDAIVGGHRLPAGTNIIINNYAISHDPRRWHDPEVFRPERFLDQDRMFDASQLEQFLPFGIGKRRCMGEEIGKLLPFAAIATLVLNFRLSAPDPIDLSPSFGITLTPKKQPLVFTPRSPGSKQPESNS</sequence>
<dbReference type="Proteomes" id="UP001208570">
    <property type="component" value="Unassembled WGS sequence"/>
</dbReference>
<keyword evidence="7 13" id="KW-0479">Metal-binding</keyword>
<dbReference type="PANTHER" id="PTHR24289:SF21">
    <property type="entry name" value="CYTOCHROME P450 1A"/>
    <property type="match status" value="1"/>
</dbReference>
<accession>A0AAD9J1B0</accession>
<evidence type="ECO:0000256" key="9">
    <source>
        <dbReference type="ARBA" id="ARBA00022848"/>
    </source>
</evidence>
<dbReference type="InterPro" id="IPR002401">
    <property type="entry name" value="Cyt_P450_E_grp-I"/>
</dbReference>
<keyword evidence="12 14" id="KW-0503">Monooxygenase</keyword>
<dbReference type="PANTHER" id="PTHR24289">
    <property type="entry name" value="STEROID 17-ALPHA-HYDROXYLASE/17,20 LYASE"/>
    <property type="match status" value="1"/>
</dbReference>
<comment type="cofactor">
    <cofactor evidence="1 13">
        <name>heme</name>
        <dbReference type="ChEBI" id="CHEBI:30413"/>
    </cofactor>
</comment>
<evidence type="ECO:0000256" key="2">
    <source>
        <dbReference type="ARBA" id="ARBA00004174"/>
    </source>
</evidence>
<feature type="binding site" description="axial binding residue" evidence="13">
    <location>
        <position position="337"/>
    </location>
    <ligand>
        <name>heme</name>
        <dbReference type="ChEBI" id="CHEBI:30413"/>
    </ligand>
    <ligandPart>
        <name>Fe</name>
        <dbReference type="ChEBI" id="CHEBI:18248"/>
    </ligandPart>
</feature>
<evidence type="ECO:0000256" key="5">
    <source>
        <dbReference type="ARBA" id="ARBA00012109"/>
    </source>
</evidence>
<proteinExistence type="inferred from homology"/>
<dbReference type="Gene3D" id="1.10.630.10">
    <property type="entry name" value="Cytochrome P450"/>
    <property type="match status" value="1"/>
</dbReference>
<evidence type="ECO:0000256" key="10">
    <source>
        <dbReference type="ARBA" id="ARBA00023002"/>
    </source>
</evidence>
<dbReference type="Pfam" id="PF00067">
    <property type="entry name" value="p450"/>
    <property type="match status" value="1"/>
</dbReference>
<comment type="caution">
    <text evidence="15">The sequence shown here is derived from an EMBL/GenBank/DDBJ whole genome shotgun (WGS) entry which is preliminary data.</text>
</comment>
<dbReference type="GO" id="GO:0005789">
    <property type="term" value="C:endoplasmic reticulum membrane"/>
    <property type="evidence" value="ECO:0007669"/>
    <property type="project" value="UniProtKB-SubCell"/>
</dbReference>
<evidence type="ECO:0000256" key="1">
    <source>
        <dbReference type="ARBA" id="ARBA00001971"/>
    </source>
</evidence>
<dbReference type="GO" id="GO:0004508">
    <property type="term" value="F:steroid 17-alpha-monooxygenase activity"/>
    <property type="evidence" value="ECO:0007669"/>
    <property type="project" value="TreeGrafter"/>
</dbReference>
<dbReference type="EC" id="1.14.14.1" evidence="5"/>
<dbReference type="EMBL" id="JAODUP010000727">
    <property type="protein sequence ID" value="KAK2144826.1"/>
    <property type="molecule type" value="Genomic_DNA"/>
</dbReference>
<gene>
    <name evidence="15" type="ORF">LSH36_727g01039</name>
</gene>
<dbReference type="AlphaFoldDB" id="A0AAD9J1B0"/>
<protein>
    <recommendedName>
        <fullName evidence="5">unspecific monooxygenase</fullName>
        <ecNumber evidence="5">1.14.14.1</ecNumber>
    </recommendedName>
</protein>
<keyword evidence="8" id="KW-0256">Endoplasmic reticulum</keyword>
<dbReference type="GO" id="GO:0020037">
    <property type="term" value="F:heme binding"/>
    <property type="evidence" value="ECO:0007669"/>
    <property type="project" value="InterPro"/>
</dbReference>
<evidence type="ECO:0000256" key="11">
    <source>
        <dbReference type="ARBA" id="ARBA00023004"/>
    </source>
</evidence>
<evidence type="ECO:0000256" key="13">
    <source>
        <dbReference type="PIRSR" id="PIRSR602401-1"/>
    </source>
</evidence>
<keyword evidence="9" id="KW-0492">Microsome</keyword>
<comment type="subcellular location">
    <subcellularLocation>
        <location evidence="3">Endoplasmic reticulum membrane</location>
        <topology evidence="3">Peripheral membrane protein</topology>
    </subcellularLocation>
    <subcellularLocation>
        <location evidence="2">Microsome membrane</location>
        <topology evidence="2">Peripheral membrane protein</topology>
    </subcellularLocation>
</comment>
<evidence type="ECO:0000256" key="3">
    <source>
        <dbReference type="ARBA" id="ARBA00004406"/>
    </source>
</evidence>
<keyword evidence="16" id="KW-1185">Reference proteome</keyword>
<dbReference type="InterPro" id="IPR017972">
    <property type="entry name" value="Cyt_P450_CS"/>
</dbReference>
<dbReference type="GO" id="GO:0042446">
    <property type="term" value="P:hormone biosynthetic process"/>
    <property type="evidence" value="ECO:0007669"/>
    <property type="project" value="TreeGrafter"/>
</dbReference>
<evidence type="ECO:0000256" key="12">
    <source>
        <dbReference type="ARBA" id="ARBA00023033"/>
    </source>
</evidence>
<evidence type="ECO:0000313" key="16">
    <source>
        <dbReference type="Proteomes" id="UP001208570"/>
    </source>
</evidence>
<keyword evidence="10 14" id="KW-0560">Oxidoreductase</keyword>
<evidence type="ECO:0000256" key="4">
    <source>
        <dbReference type="ARBA" id="ARBA00010617"/>
    </source>
</evidence>
<evidence type="ECO:0000313" key="15">
    <source>
        <dbReference type="EMBL" id="KAK2144826.1"/>
    </source>
</evidence>
<dbReference type="SUPFAM" id="SSF48264">
    <property type="entry name" value="Cytochrome P450"/>
    <property type="match status" value="1"/>
</dbReference>
<dbReference type="GO" id="GO:0042448">
    <property type="term" value="P:progesterone metabolic process"/>
    <property type="evidence" value="ECO:0007669"/>
    <property type="project" value="TreeGrafter"/>
</dbReference>
<name>A0AAD9J1B0_9ANNE</name>
<evidence type="ECO:0000256" key="8">
    <source>
        <dbReference type="ARBA" id="ARBA00022824"/>
    </source>
</evidence>
<evidence type="ECO:0000256" key="7">
    <source>
        <dbReference type="ARBA" id="ARBA00022723"/>
    </source>
</evidence>
<dbReference type="GO" id="GO:0005506">
    <property type="term" value="F:iron ion binding"/>
    <property type="evidence" value="ECO:0007669"/>
    <property type="project" value="InterPro"/>
</dbReference>
<evidence type="ECO:0000256" key="14">
    <source>
        <dbReference type="RuleBase" id="RU000461"/>
    </source>
</evidence>
<dbReference type="PRINTS" id="PR00463">
    <property type="entry name" value="EP450I"/>
</dbReference>
<keyword evidence="6 13" id="KW-0349">Heme</keyword>
<keyword evidence="11 13" id="KW-0408">Iron</keyword>
<dbReference type="InterPro" id="IPR036396">
    <property type="entry name" value="Cyt_P450_sf"/>
</dbReference>
<organism evidence="15 16">
    <name type="scientific">Paralvinella palmiformis</name>
    <dbReference type="NCBI Taxonomy" id="53620"/>
    <lineage>
        <taxon>Eukaryota</taxon>
        <taxon>Metazoa</taxon>
        <taxon>Spiralia</taxon>
        <taxon>Lophotrochozoa</taxon>
        <taxon>Annelida</taxon>
        <taxon>Polychaeta</taxon>
        <taxon>Sedentaria</taxon>
        <taxon>Canalipalpata</taxon>
        <taxon>Terebellida</taxon>
        <taxon>Terebelliformia</taxon>
        <taxon>Alvinellidae</taxon>
        <taxon>Paralvinella</taxon>
    </lineage>
</organism>
<dbReference type="PROSITE" id="PS00086">
    <property type="entry name" value="CYTOCHROME_P450"/>
    <property type="match status" value="1"/>
</dbReference>
<dbReference type="PRINTS" id="PR00385">
    <property type="entry name" value="P450"/>
</dbReference>
<evidence type="ECO:0000256" key="6">
    <source>
        <dbReference type="ARBA" id="ARBA00022617"/>
    </source>
</evidence>
<comment type="similarity">
    <text evidence="4 14">Belongs to the cytochrome P450 family.</text>
</comment>